<keyword evidence="3" id="KW-1185">Reference proteome</keyword>
<name>A0A1Y1CGE5_9BACT</name>
<dbReference type="RefSeq" id="WP_096428272.1">
    <property type="nucleotide sequence ID" value="NZ_AP018042.1"/>
</dbReference>
<dbReference type="Gene3D" id="2.160.20.10">
    <property type="entry name" value="Single-stranded right-handed beta-helix, Pectin lyase-like"/>
    <property type="match status" value="1"/>
</dbReference>
<dbReference type="EMBL" id="AP018042">
    <property type="protein sequence ID" value="BAX79360.1"/>
    <property type="molecule type" value="Genomic_DNA"/>
</dbReference>
<evidence type="ECO:0000313" key="3">
    <source>
        <dbReference type="Proteomes" id="UP000218267"/>
    </source>
</evidence>
<organism evidence="2 3">
    <name type="scientific">Labilibaculum antarcticum</name>
    <dbReference type="NCBI Taxonomy" id="1717717"/>
    <lineage>
        <taxon>Bacteria</taxon>
        <taxon>Pseudomonadati</taxon>
        <taxon>Bacteroidota</taxon>
        <taxon>Bacteroidia</taxon>
        <taxon>Marinilabiliales</taxon>
        <taxon>Marinifilaceae</taxon>
        <taxon>Labilibaculum</taxon>
    </lineage>
</organism>
<evidence type="ECO:0000256" key="1">
    <source>
        <dbReference type="SAM" id="SignalP"/>
    </source>
</evidence>
<gene>
    <name evidence="2" type="ORF">ALGA_0973</name>
</gene>
<sequence>MQLSRFLFIILLSFVVISCDEDEHFTTDPNFRLTFSSDTIAFDTLFTGFASTTKQLKVKNTSADAISISHLYLQNSESPYRLNVNGIQSNDLMDVVLDAKDSLFIFIEVGLDPRDEDAPRLLADQLKFELNGQSQEVILETFAQDVHVIDADISENTIWTGDRPYLLTKSVFLADGVDLIVNEGARVYFKKNTALHIKGNLEVHGSFQRPVYFGSSRLEELYDNVPGQWDGIYFYDESTTTFLSHFTVENGINGLNFTKTILNNNPITIEYGIIQNFTRKGLFASNSSIVAHDLLITNCGEECVRIEEGSCAISHSTLYNSWFFTPRSSALISYQGVGENTFTINNSIVYGTRTDELELESLLNVSIDNSLLKIGSSAQTNYSSVFTNCLFNEDPDFLDLEEFNFALNAESPAVNNGNIEFVSTYLFDLAGNRRDSDAAPDMGCFEFSETE</sequence>
<dbReference type="AlphaFoldDB" id="A0A1Y1CGE5"/>
<dbReference type="PROSITE" id="PS51257">
    <property type="entry name" value="PROKAR_LIPOPROTEIN"/>
    <property type="match status" value="1"/>
</dbReference>
<keyword evidence="1" id="KW-0732">Signal</keyword>
<evidence type="ECO:0000313" key="2">
    <source>
        <dbReference type="EMBL" id="BAX79360.1"/>
    </source>
</evidence>
<reference evidence="3" key="2">
    <citation type="journal article" date="2020" name="Antonie Van Leeuwenhoek">
        <title>Labilibaculum antarcticum sp. nov., a novel facultative anaerobic, psychrotorelant bacterium isolated from marine sediment of Antarctica.</title>
        <authorList>
            <person name="Watanabe M."/>
            <person name="Kojima H."/>
            <person name="Fukui M."/>
        </authorList>
    </citation>
    <scope>NUCLEOTIDE SEQUENCE [LARGE SCALE GENOMIC DNA]</scope>
    <source>
        <strain evidence="3">SPP2</strain>
    </source>
</reference>
<feature type="signal peptide" evidence="1">
    <location>
        <begin position="1"/>
        <end position="18"/>
    </location>
</feature>
<feature type="chain" id="PRO_5013390546" description="Right handed beta helix domain-containing protein" evidence="1">
    <location>
        <begin position="19"/>
        <end position="451"/>
    </location>
</feature>
<evidence type="ECO:0008006" key="4">
    <source>
        <dbReference type="Google" id="ProtNLM"/>
    </source>
</evidence>
<dbReference type="Proteomes" id="UP000218267">
    <property type="component" value="Chromosome"/>
</dbReference>
<dbReference type="InterPro" id="IPR011050">
    <property type="entry name" value="Pectin_lyase_fold/virulence"/>
</dbReference>
<dbReference type="InterPro" id="IPR012334">
    <property type="entry name" value="Pectin_lyas_fold"/>
</dbReference>
<dbReference type="OrthoDB" id="1111178at2"/>
<dbReference type="KEGG" id="mbas:ALGA_0973"/>
<reference evidence="2 3" key="1">
    <citation type="journal article" date="2018" name="Mar. Genomics">
        <title>Complete genome sequence of Marinifilaceae bacterium strain SPP2, isolated from the Antarctic marine sediment.</title>
        <authorList>
            <person name="Watanabe M."/>
            <person name="Kojima H."/>
            <person name="Fukui M."/>
        </authorList>
    </citation>
    <scope>NUCLEOTIDE SEQUENCE [LARGE SCALE GENOMIC DNA]</scope>
    <source>
        <strain evidence="2 3">SPP2</strain>
    </source>
</reference>
<protein>
    <recommendedName>
        <fullName evidence="4">Right handed beta helix domain-containing protein</fullName>
    </recommendedName>
</protein>
<proteinExistence type="predicted"/>
<accession>A0A1Y1CGE5</accession>
<dbReference type="NCBIfam" id="NF041518">
    <property type="entry name" value="choice_anch_Q"/>
    <property type="match status" value="1"/>
</dbReference>
<dbReference type="SUPFAM" id="SSF51126">
    <property type="entry name" value="Pectin lyase-like"/>
    <property type="match status" value="1"/>
</dbReference>
<dbReference type="InterPro" id="IPR059226">
    <property type="entry name" value="Choice_anch_Q_dom"/>
</dbReference>